<dbReference type="EMBL" id="MU266402">
    <property type="protein sequence ID" value="KAH7925439.1"/>
    <property type="molecule type" value="Genomic_DNA"/>
</dbReference>
<comment type="caution">
    <text evidence="1">The sequence shown here is derived from an EMBL/GenBank/DDBJ whole genome shotgun (WGS) entry which is preliminary data.</text>
</comment>
<organism evidence="1 2">
    <name type="scientific">Leucogyrophana mollusca</name>
    <dbReference type="NCBI Taxonomy" id="85980"/>
    <lineage>
        <taxon>Eukaryota</taxon>
        <taxon>Fungi</taxon>
        <taxon>Dikarya</taxon>
        <taxon>Basidiomycota</taxon>
        <taxon>Agaricomycotina</taxon>
        <taxon>Agaricomycetes</taxon>
        <taxon>Agaricomycetidae</taxon>
        <taxon>Boletales</taxon>
        <taxon>Boletales incertae sedis</taxon>
        <taxon>Leucogyrophana</taxon>
    </lineage>
</organism>
<name>A0ACB8BIA8_9AGAM</name>
<gene>
    <name evidence="1" type="ORF">BV22DRAFT_433744</name>
</gene>
<accession>A0ACB8BIA8</accession>
<evidence type="ECO:0000313" key="2">
    <source>
        <dbReference type="Proteomes" id="UP000790709"/>
    </source>
</evidence>
<proteinExistence type="predicted"/>
<reference evidence="1" key="1">
    <citation type="journal article" date="2021" name="New Phytol.">
        <title>Evolutionary innovations through gain and loss of genes in the ectomycorrhizal Boletales.</title>
        <authorList>
            <person name="Wu G."/>
            <person name="Miyauchi S."/>
            <person name="Morin E."/>
            <person name="Kuo A."/>
            <person name="Drula E."/>
            <person name="Varga T."/>
            <person name="Kohler A."/>
            <person name="Feng B."/>
            <person name="Cao Y."/>
            <person name="Lipzen A."/>
            <person name="Daum C."/>
            <person name="Hundley H."/>
            <person name="Pangilinan J."/>
            <person name="Johnson J."/>
            <person name="Barry K."/>
            <person name="LaButti K."/>
            <person name="Ng V."/>
            <person name="Ahrendt S."/>
            <person name="Min B."/>
            <person name="Choi I.G."/>
            <person name="Park H."/>
            <person name="Plett J.M."/>
            <person name="Magnuson J."/>
            <person name="Spatafora J.W."/>
            <person name="Nagy L.G."/>
            <person name="Henrissat B."/>
            <person name="Grigoriev I.V."/>
            <person name="Yang Z.L."/>
            <person name="Xu J."/>
            <person name="Martin F.M."/>
        </authorList>
    </citation>
    <scope>NUCLEOTIDE SEQUENCE</scope>
    <source>
        <strain evidence="1">KUC20120723A-06</strain>
    </source>
</reference>
<keyword evidence="2" id="KW-1185">Reference proteome</keyword>
<dbReference type="Proteomes" id="UP000790709">
    <property type="component" value="Unassembled WGS sequence"/>
</dbReference>
<evidence type="ECO:0000313" key="1">
    <source>
        <dbReference type="EMBL" id="KAH7925439.1"/>
    </source>
</evidence>
<protein>
    <submittedName>
        <fullName evidence="1">Uncharacterized protein</fullName>
    </submittedName>
</protein>
<sequence>MILSSSSGGFQRQQTTLPSSWLEAPYCPVITIQVSYEPLSAAFFLLGPNTDSVTTVDYLSEHTIPLSRYQAPGIGCSYQCVGFRTNHKKCFGRDRQVPSPLSVCWVVRAVVYRLIVTAIPKIQESSETSYQMSSGGPGRVIEFQRQRTTRPSSWFEAPYCPVITTQVSYDPPQLISSRLTSTSIVLCR</sequence>